<dbReference type="EC" id="1.7.1.7" evidence="1"/>
<gene>
    <name evidence="8" type="ORF">ABNG02_13240</name>
    <name evidence="7" type="ORF">GCM10008994_15980</name>
</gene>
<protein>
    <recommendedName>
        <fullName evidence="2">GMP reductase</fullName>
        <ecNumber evidence="1">1.7.1.7</ecNumber>
    </recommendedName>
</protein>
<comment type="caution">
    <text evidence="7">The sequence shown here is derived from an EMBL/GenBank/DDBJ whole genome shotgun (WGS) entry which is preliminary data.</text>
</comment>
<dbReference type="InterPro" id="IPR001093">
    <property type="entry name" value="IMP_DH_GMPRt"/>
</dbReference>
<dbReference type="Proteomes" id="UP001567571">
    <property type="component" value="Unassembled WGS sequence"/>
</dbReference>
<dbReference type="InterPro" id="IPR050139">
    <property type="entry name" value="GMP_reductase"/>
</dbReference>
<evidence type="ECO:0000256" key="4">
    <source>
        <dbReference type="ARBA" id="ARBA00023002"/>
    </source>
</evidence>
<feature type="region of interest" description="Disordered" evidence="5">
    <location>
        <begin position="334"/>
        <end position="369"/>
    </location>
</feature>
<reference evidence="7" key="1">
    <citation type="journal article" date="2014" name="Int. J. Syst. Evol. Microbiol.">
        <title>Complete genome sequence of Corynebacterium casei LMG S-19264T (=DSM 44701T), isolated from a smear-ripened cheese.</title>
        <authorList>
            <consortium name="US DOE Joint Genome Institute (JGI-PGF)"/>
            <person name="Walter F."/>
            <person name="Albersmeier A."/>
            <person name="Kalinowski J."/>
            <person name="Ruckert C."/>
        </authorList>
    </citation>
    <scope>NUCLEOTIDE SEQUENCE</scope>
    <source>
        <strain evidence="7">JCM 14265</strain>
    </source>
</reference>
<keyword evidence="3" id="KW-0521">NADP</keyword>
<dbReference type="RefSeq" id="WP_343778112.1">
    <property type="nucleotide sequence ID" value="NZ_BAAADQ010000007.1"/>
</dbReference>
<dbReference type="AlphaFoldDB" id="A0AAV3SS71"/>
<reference evidence="8 10" key="3">
    <citation type="submission" date="2024-06" db="EMBL/GenBank/DDBJ databases">
        <title>Halorubrum miltondacostae sp. nov., a potential PHA producer isolated from an inland solar saltern in Rio Maior, Portugal.</title>
        <authorList>
            <person name="Albuquerque L."/>
            <person name="Viver T."/>
            <person name="Barroso C."/>
            <person name="Claudino R."/>
            <person name="Galvan M."/>
            <person name="Simoes G."/>
            <person name="Lobo Da Cunha A."/>
            <person name="Egas C."/>
        </authorList>
    </citation>
    <scope>NUCLEOTIDE SEQUENCE [LARGE SCALE GENOMIC DNA]</scope>
    <source>
        <strain evidence="8 10">DSM 18646</strain>
    </source>
</reference>
<proteinExistence type="predicted"/>
<feature type="domain" description="IMP dehydrogenase/GMP reductase" evidence="6">
    <location>
        <begin position="7"/>
        <end position="333"/>
    </location>
</feature>
<evidence type="ECO:0000313" key="10">
    <source>
        <dbReference type="Proteomes" id="UP001567571"/>
    </source>
</evidence>
<sequence>MNDLRTGLSYGDVLLVPQRSPVDSRSDVDLSTPLTPNVELETPLVSAAMDTVTEAALAIGLSRAGGIGVLHRFLTVDEQAAQVERVVAAGERVAAAVGINEDYIARSAALVEADVDALVVDVAHGHLDRAVAAVEEIAGAFPETDLIAGNVATPAGVEDLAAAGADCVKVGIGPGSHCTTRKVAGAGVPQLTAVDDCAAAAEDLDATICADGGIRTSGDAVKALMAGADSVMLGSLFAGTEEAPGAVVEVDGTRYKRSRGMATTAAAEARGDKGADVGADEGVEALTPYKGPVATVAEEFCQGIRSGLSYCGGHTIEGAREKAEFIRVAPGAKEREGFHTDDDWEGISVDSETKRVANSSAGPAAEGDD</sequence>
<evidence type="ECO:0000256" key="1">
    <source>
        <dbReference type="ARBA" id="ARBA00012678"/>
    </source>
</evidence>
<dbReference type="PANTHER" id="PTHR43170:SF5">
    <property type="entry name" value="GMP REDUCTASE"/>
    <property type="match status" value="1"/>
</dbReference>
<evidence type="ECO:0000256" key="2">
    <source>
        <dbReference type="ARBA" id="ARBA00015800"/>
    </source>
</evidence>
<keyword evidence="10" id="KW-1185">Reference proteome</keyword>
<dbReference type="EMBL" id="JBEDNW010000007">
    <property type="protein sequence ID" value="MEZ3168290.1"/>
    <property type="molecule type" value="Genomic_DNA"/>
</dbReference>
<dbReference type="Proteomes" id="UP001501425">
    <property type="component" value="Unassembled WGS sequence"/>
</dbReference>
<accession>A0AAV3SS71</accession>
<evidence type="ECO:0000256" key="5">
    <source>
        <dbReference type="SAM" id="MobiDB-lite"/>
    </source>
</evidence>
<evidence type="ECO:0000313" key="7">
    <source>
        <dbReference type="EMBL" id="GAA0541728.1"/>
    </source>
</evidence>
<reference evidence="7" key="2">
    <citation type="submission" date="2023-12" db="EMBL/GenBank/DDBJ databases">
        <authorList>
            <person name="Sun Q."/>
            <person name="Inoue M."/>
        </authorList>
    </citation>
    <scope>NUCLEOTIDE SEQUENCE</scope>
    <source>
        <strain evidence="7">JCM 14265</strain>
    </source>
</reference>
<evidence type="ECO:0000259" key="6">
    <source>
        <dbReference type="Pfam" id="PF00478"/>
    </source>
</evidence>
<dbReference type="SMART" id="SM01240">
    <property type="entry name" value="IMPDH"/>
    <property type="match status" value="1"/>
</dbReference>
<dbReference type="InterPro" id="IPR013785">
    <property type="entry name" value="Aldolase_TIM"/>
</dbReference>
<dbReference type="GO" id="GO:0003920">
    <property type="term" value="F:GMP reductase activity"/>
    <property type="evidence" value="ECO:0007669"/>
    <property type="project" value="UniProtKB-EC"/>
</dbReference>
<name>A0AAV3SS71_9EURY</name>
<keyword evidence="4" id="KW-0560">Oxidoreductase</keyword>
<dbReference type="PANTHER" id="PTHR43170">
    <property type="entry name" value="GMP REDUCTASE"/>
    <property type="match status" value="1"/>
</dbReference>
<dbReference type="SUPFAM" id="SSF51412">
    <property type="entry name" value="Inosine monophosphate dehydrogenase (IMPDH)"/>
    <property type="match status" value="1"/>
</dbReference>
<evidence type="ECO:0000256" key="3">
    <source>
        <dbReference type="ARBA" id="ARBA00022857"/>
    </source>
</evidence>
<dbReference type="CDD" id="cd00381">
    <property type="entry name" value="IMPDH"/>
    <property type="match status" value="1"/>
</dbReference>
<evidence type="ECO:0000313" key="9">
    <source>
        <dbReference type="Proteomes" id="UP001501425"/>
    </source>
</evidence>
<evidence type="ECO:0000313" key="8">
    <source>
        <dbReference type="EMBL" id="MEZ3168290.1"/>
    </source>
</evidence>
<dbReference type="FunFam" id="3.20.20.70:FF:000424">
    <property type="entry name" value="Inosine-5'-monophosphate dehydrogenase 2"/>
    <property type="match status" value="1"/>
</dbReference>
<dbReference type="Pfam" id="PF00478">
    <property type="entry name" value="IMPDH"/>
    <property type="match status" value="1"/>
</dbReference>
<organism evidence="7 9">
    <name type="scientific">Halorubrum ejinorense</name>
    <dbReference type="NCBI Taxonomy" id="425309"/>
    <lineage>
        <taxon>Archaea</taxon>
        <taxon>Methanobacteriati</taxon>
        <taxon>Methanobacteriota</taxon>
        <taxon>Stenosarchaea group</taxon>
        <taxon>Halobacteria</taxon>
        <taxon>Halobacteriales</taxon>
        <taxon>Haloferacaceae</taxon>
        <taxon>Halorubrum</taxon>
    </lineage>
</organism>
<dbReference type="GO" id="GO:0016616">
    <property type="term" value="F:oxidoreductase activity, acting on the CH-OH group of donors, NAD or NADP as acceptor"/>
    <property type="evidence" value="ECO:0007669"/>
    <property type="project" value="UniProtKB-ARBA"/>
</dbReference>
<dbReference type="EMBL" id="BAAADQ010000007">
    <property type="protein sequence ID" value="GAA0541728.1"/>
    <property type="molecule type" value="Genomic_DNA"/>
</dbReference>
<dbReference type="Gene3D" id="3.20.20.70">
    <property type="entry name" value="Aldolase class I"/>
    <property type="match status" value="1"/>
</dbReference>